<dbReference type="SUPFAM" id="SSF53756">
    <property type="entry name" value="UDP-Glycosyltransferase/glycogen phosphorylase"/>
    <property type="match status" value="1"/>
</dbReference>
<dbReference type="FunFam" id="3.40.50.2000:FF:000009">
    <property type="entry name" value="Sterol 3-beta-glucosyltransferase UGT80A2"/>
    <property type="match status" value="1"/>
</dbReference>
<evidence type="ECO:0000256" key="2">
    <source>
        <dbReference type="SAM" id="MobiDB-lite"/>
    </source>
</evidence>
<evidence type="ECO:0000256" key="1">
    <source>
        <dbReference type="ARBA" id="ARBA00022679"/>
    </source>
</evidence>
<feature type="region of interest" description="Disordered" evidence="2">
    <location>
        <begin position="813"/>
        <end position="851"/>
    </location>
</feature>
<evidence type="ECO:0000313" key="6">
    <source>
        <dbReference type="Proteomes" id="UP000481861"/>
    </source>
</evidence>
<feature type="region of interest" description="Disordered" evidence="2">
    <location>
        <begin position="1199"/>
        <end position="1224"/>
    </location>
</feature>
<organism evidence="5 6">
    <name type="scientific">Massariosphaeria phaeospora</name>
    <dbReference type="NCBI Taxonomy" id="100035"/>
    <lineage>
        <taxon>Eukaryota</taxon>
        <taxon>Fungi</taxon>
        <taxon>Dikarya</taxon>
        <taxon>Ascomycota</taxon>
        <taxon>Pezizomycotina</taxon>
        <taxon>Dothideomycetes</taxon>
        <taxon>Pleosporomycetidae</taxon>
        <taxon>Pleosporales</taxon>
        <taxon>Pleosporales incertae sedis</taxon>
        <taxon>Massariosphaeria</taxon>
    </lineage>
</organism>
<dbReference type="Gene3D" id="3.40.50.2000">
    <property type="entry name" value="Glycogen Phosphorylase B"/>
    <property type="match status" value="2"/>
</dbReference>
<comment type="caution">
    <text evidence="5">The sequence shown here is derived from an EMBL/GenBank/DDBJ whole genome shotgun (WGS) entry which is preliminary data.</text>
</comment>
<feature type="compositionally biased region" description="Polar residues" evidence="2">
    <location>
        <begin position="27"/>
        <end position="47"/>
    </location>
</feature>
<dbReference type="AlphaFoldDB" id="A0A7C8MS25"/>
<feature type="region of interest" description="Disordered" evidence="2">
    <location>
        <begin position="1"/>
        <end position="185"/>
    </location>
</feature>
<name>A0A7C8MS25_9PLEO</name>
<dbReference type="InterPro" id="IPR050426">
    <property type="entry name" value="Glycosyltransferase_28"/>
</dbReference>
<keyword evidence="1" id="KW-0808">Transferase</keyword>
<dbReference type="InterPro" id="IPR004276">
    <property type="entry name" value="GlycoTrans_28_N"/>
</dbReference>
<dbReference type="GO" id="GO:0016906">
    <property type="term" value="F:sterol 3-beta-glucosyltransferase activity"/>
    <property type="evidence" value="ECO:0007669"/>
    <property type="project" value="UniProtKB-ARBA"/>
</dbReference>
<dbReference type="FunFam" id="3.40.50.2000:FF:000100">
    <property type="entry name" value="Glycosyltransferase family 1 protein"/>
    <property type="match status" value="1"/>
</dbReference>
<feature type="compositionally biased region" description="Basic and acidic residues" evidence="2">
    <location>
        <begin position="170"/>
        <end position="185"/>
    </location>
</feature>
<dbReference type="Pfam" id="PF03033">
    <property type="entry name" value="Glyco_transf_28"/>
    <property type="match status" value="1"/>
</dbReference>
<reference evidence="5 6" key="1">
    <citation type="submission" date="2020-01" db="EMBL/GenBank/DDBJ databases">
        <authorList>
            <consortium name="DOE Joint Genome Institute"/>
            <person name="Haridas S."/>
            <person name="Albert R."/>
            <person name="Binder M."/>
            <person name="Bloem J."/>
            <person name="Labutti K."/>
            <person name="Salamov A."/>
            <person name="Andreopoulos B."/>
            <person name="Baker S.E."/>
            <person name="Barry K."/>
            <person name="Bills G."/>
            <person name="Bluhm B.H."/>
            <person name="Cannon C."/>
            <person name="Castanera R."/>
            <person name="Culley D.E."/>
            <person name="Daum C."/>
            <person name="Ezra D."/>
            <person name="Gonzalez J.B."/>
            <person name="Henrissat B."/>
            <person name="Kuo A."/>
            <person name="Liang C."/>
            <person name="Lipzen A."/>
            <person name="Lutzoni F."/>
            <person name="Magnuson J."/>
            <person name="Mondo S."/>
            <person name="Nolan M."/>
            <person name="Ohm R."/>
            <person name="Pangilinan J."/>
            <person name="Park H.-J.H."/>
            <person name="Ramirez L."/>
            <person name="Alfaro M."/>
            <person name="Sun H."/>
            <person name="Tritt A."/>
            <person name="Yoshinaga Y."/>
            <person name="Zwiers L.-H.L."/>
            <person name="Turgeon B.G."/>
            <person name="Goodwin S.B."/>
            <person name="Spatafora J.W."/>
            <person name="Crous P.W."/>
            <person name="Grigoriev I.V."/>
        </authorList>
    </citation>
    <scope>NUCLEOTIDE SEQUENCE [LARGE SCALE GENOMIC DNA]</scope>
    <source>
        <strain evidence="5 6">CBS 611.86</strain>
    </source>
</reference>
<feature type="compositionally biased region" description="Acidic residues" evidence="2">
    <location>
        <begin position="127"/>
        <end position="139"/>
    </location>
</feature>
<dbReference type="Pfam" id="PF06722">
    <property type="entry name" value="EryCIII-like_C"/>
    <property type="match status" value="1"/>
</dbReference>
<dbReference type="InterPro" id="IPR002213">
    <property type="entry name" value="UDP_glucos_trans"/>
</dbReference>
<dbReference type="Proteomes" id="UP000481861">
    <property type="component" value="Unassembled WGS sequence"/>
</dbReference>
<dbReference type="PANTHER" id="PTHR48050:SF5">
    <property type="entry name" value="UDP-GLUCOSE,STEROL TRANSFERASE"/>
    <property type="match status" value="1"/>
</dbReference>
<feature type="compositionally biased region" description="Basic and acidic residues" evidence="2">
    <location>
        <begin position="140"/>
        <end position="154"/>
    </location>
</feature>
<keyword evidence="6" id="KW-1185">Reference proteome</keyword>
<dbReference type="EMBL" id="JAADJZ010000004">
    <property type="protein sequence ID" value="KAF2875584.1"/>
    <property type="molecule type" value="Genomic_DNA"/>
</dbReference>
<feature type="compositionally biased region" description="Low complexity" evidence="2">
    <location>
        <begin position="1086"/>
        <end position="1128"/>
    </location>
</feature>
<feature type="compositionally biased region" description="Polar residues" evidence="2">
    <location>
        <begin position="69"/>
        <end position="91"/>
    </location>
</feature>
<protein>
    <submittedName>
        <fullName evidence="5">Uncharacterized protein</fullName>
    </submittedName>
</protein>
<dbReference type="InterPro" id="IPR010610">
    <property type="entry name" value="EryCIII-like_C"/>
</dbReference>
<accession>A0A7C8MS25</accession>
<dbReference type="OrthoDB" id="5835829at2759"/>
<proteinExistence type="predicted"/>
<feature type="compositionally biased region" description="Polar residues" evidence="2">
    <location>
        <begin position="820"/>
        <end position="834"/>
    </location>
</feature>
<feature type="region of interest" description="Disordered" evidence="2">
    <location>
        <begin position="219"/>
        <end position="250"/>
    </location>
</feature>
<evidence type="ECO:0000259" key="3">
    <source>
        <dbReference type="Pfam" id="PF03033"/>
    </source>
</evidence>
<feature type="domain" description="Erythromycin biosynthesis protein CIII-like C-terminal" evidence="4">
    <location>
        <begin position="581"/>
        <end position="685"/>
    </location>
</feature>
<feature type="domain" description="Glycosyltransferase family 28 N-terminal" evidence="3">
    <location>
        <begin position="260"/>
        <end position="414"/>
    </location>
</feature>
<sequence>MNDDSHASADYVVAAAHLQKPTLPHPYSNTPNSSRATSWKTSATDSRAPSDAHLQEQTETIQPHPRPSPNLSRTGTGSAPASRPPIQTSSTERPRPTMRSSLLGRKRAGTGDRPQKLGRQATLTFDLDTDESSSSDEDETPTHGHVDGPAEAKPKKPRQQKQPRSGSPDHFSRFKMANEHFNTKGRVSKMDGRLKLSINETVNSGYFAKTLGAGLKKHFKGGDDVDSARSPTGGPSTDLEKIAPENDDMEDPERRVRLNIVVIVIGSRGDIQPFLRIGKILKEDYGHRVRIATHPAFKKFVEQDSGLEFFSVGGNPAELMAFMVKNPGLIPSVDTIKEGEIGRRRSAMYEMFQGMWRACINATDDENDKDNLKMMGNRQPFVADAIIANPPSFAPPHIAERLGIPLHMMFTFPYSPTVQFPHPLANIKASNVDANYTNFMSYPLVEMMTWQGLGDLINRFRAKTLCLEEVSTLWAPGQLYRLRVPYTYMWSPSLVPKPKDWGPEIDIAGFVFLDLASSFKPPEDLTKFLVAGPPPIYIGFGSIVVDDPDQFTKLIFEAVELAGVRALVSKGWGGFGSNADSPDSIFMLENTPHDWLFPRVSAVVHHGGAGTTAAGLKCARPTMIVPFFGDQPFWGAMLAKAKAGAHECIPYKKLTVERLAEGIKECLTEEAKENVQKIADGIAAEGDGALNAVRSFHRSLPLQGKDGMRCHILNNRIANWRLKGTDLHLSPLAAGLLVDWKKIKWNELRLLRHCEWNDFGGPGEPITGAWGAIIGTAGDIATGIGSVPVKMARSVKKHEKYYEKRYKIKKREKHAKETLAKTNGTNGTADSATNGHVDAAKLRNGRPAAPERLDTTLSKLSEPEDYLAEDLAQDAGHGFKKTGVAILKAPMRFTLAVTQGFHNAPRLYGDESVRRPPRITGLHSGLRAGRDELVHGVHDGVTGIWKHPYYGAKDGGVLGCFRGVGMGIGGFFLKDIAAFLGPGAYFMKGLNEEHKKKHQPTNFLRRARMIQGQNDLAELERQSGSDRDDDNDAALKRQELENEISTKWKAMQPQVLAEKQQHRTGVRAALLGKSQRKEGKAIPRKTTAPANPPNGTTTIAAASDPPDTTPTPTIEADKFQQPTSTIPAPATPPQHHHQHQTQNPQTETYTLGSPSRGVRQEGRLEGGMRSSVPSVFAASLEGNGGLVGGHKMQVLEEEDARTGAAERGVRAEQGSLVGGVDGRV</sequence>
<feature type="region of interest" description="Disordered" evidence="2">
    <location>
        <begin position="1051"/>
        <end position="1169"/>
    </location>
</feature>
<dbReference type="PANTHER" id="PTHR48050">
    <property type="entry name" value="STEROL 3-BETA-GLUCOSYLTRANSFERASE"/>
    <property type="match status" value="1"/>
</dbReference>
<evidence type="ECO:0000313" key="5">
    <source>
        <dbReference type="EMBL" id="KAF2875584.1"/>
    </source>
</evidence>
<dbReference type="CDD" id="cd03784">
    <property type="entry name" value="GT1_Gtf-like"/>
    <property type="match status" value="1"/>
</dbReference>
<dbReference type="GO" id="GO:0005975">
    <property type="term" value="P:carbohydrate metabolic process"/>
    <property type="evidence" value="ECO:0007669"/>
    <property type="project" value="InterPro"/>
</dbReference>
<gene>
    <name evidence="5" type="ORF">BDV95DRAFT_537210</name>
</gene>
<evidence type="ECO:0000259" key="4">
    <source>
        <dbReference type="Pfam" id="PF06722"/>
    </source>
</evidence>